<dbReference type="Gene3D" id="1.50.40.10">
    <property type="entry name" value="Mitochondrial carrier domain"/>
    <property type="match status" value="1"/>
</dbReference>
<feature type="domain" description="EF-hand" evidence="11">
    <location>
        <begin position="46"/>
        <end position="81"/>
    </location>
</feature>
<comment type="similarity">
    <text evidence="9">Belongs to the mitochondrial carrier (TC 2.A.29) family.</text>
</comment>
<dbReference type="InterPro" id="IPR002048">
    <property type="entry name" value="EF_hand_dom"/>
</dbReference>
<dbReference type="InterPro" id="IPR018108">
    <property type="entry name" value="MCP_transmembrane"/>
</dbReference>
<name>A0ABP0UCE5_9BRYO</name>
<evidence type="ECO:0000256" key="2">
    <source>
        <dbReference type="ARBA" id="ARBA00022448"/>
    </source>
</evidence>
<dbReference type="PROSITE" id="PS50222">
    <property type="entry name" value="EF_HAND_2"/>
    <property type="match status" value="3"/>
</dbReference>
<evidence type="ECO:0000256" key="5">
    <source>
        <dbReference type="ARBA" id="ARBA00022837"/>
    </source>
</evidence>
<dbReference type="CDD" id="cd00051">
    <property type="entry name" value="EFh"/>
    <property type="match status" value="1"/>
</dbReference>
<feature type="repeat" description="Solcar" evidence="8">
    <location>
        <begin position="308"/>
        <end position="394"/>
    </location>
</feature>
<reference evidence="12" key="1">
    <citation type="submission" date="2024-02" db="EMBL/GenBank/DDBJ databases">
        <authorList>
            <consortium name="ELIXIR-Norway"/>
            <consortium name="Elixir Norway"/>
        </authorList>
    </citation>
    <scope>NUCLEOTIDE SEQUENCE</scope>
</reference>
<dbReference type="SUPFAM" id="SSF103506">
    <property type="entry name" value="Mitochondrial carrier"/>
    <property type="match status" value="1"/>
</dbReference>
<dbReference type="PROSITE" id="PS50920">
    <property type="entry name" value="SOLCAR"/>
    <property type="match status" value="3"/>
</dbReference>
<dbReference type="EMBL" id="OZ019895">
    <property type="protein sequence ID" value="CAK9218501.1"/>
    <property type="molecule type" value="Genomic_DNA"/>
</dbReference>
<dbReference type="Pfam" id="PF13499">
    <property type="entry name" value="EF-hand_7"/>
    <property type="match status" value="2"/>
</dbReference>
<keyword evidence="13" id="KW-1185">Reference proteome</keyword>
<feature type="domain" description="EF-hand" evidence="11">
    <location>
        <begin position="149"/>
        <end position="184"/>
    </location>
</feature>
<keyword evidence="4" id="KW-0677">Repeat</keyword>
<evidence type="ECO:0000256" key="9">
    <source>
        <dbReference type="RuleBase" id="RU000488"/>
    </source>
</evidence>
<dbReference type="Pfam" id="PF00153">
    <property type="entry name" value="Mito_carr"/>
    <property type="match status" value="3"/>
</dbReference>
<evidence type="ECO:0000256" key="4">
    <source>
        <dbReference type="ARBA" id="ARBA00022737"/>
    </source>
</evidence>
<dbReference type="InterPro" id="IPR011992">
    <property type="entry name" value="EF-hand-dom_pair"/>
</dbReference>
<dbReference type="InterPro" id="IPR002067">
    <property type="entry name" value="MCP"/>
</dbReference>
<dbReference type="InterPro" id="IPR018247">
    <property type="entry name" value="EF_Hand_1_Ca_BS"/>
</dbReference>
<feature type="compositionally biased region" description="Gly residues" evidence="10">
    <location>
        <begin position="14"/>
        <end position="29"/>
    </location>
</feature>
<dbReference type="SMART" id="SM00054">
    <property type="entry name" value="EFh"/>
    <property type="match status" value="4"/>
</dbReference>
<gene>
    <name evidence="12" type="ORF">CSSPTR1EN2_LOCUS14016</name>
</gene>
<keyword evidence="3 8" id="KW-0812">Transmembrane</keyword>
<dbReference type="Proteomes" id="UP001497512">
    <property type="component" value="Chromosome 3"/>
</dbReference>
<feature type="repeat" description="Solcar" evidence="8">
    <location>
        <begin position="405"/>
        <end position="493"/>
    </location>
</feature>
<keyword evidence="6" id="KW-1133">Transmembrane helix</keyword>
<accession>A0ABP0UCE5</accession>
<organism evidence="12 13">
    <name type="scientific">Sphagnum troendelagicum</name>
    <dbReference type="NCBI Taxonomy" id="128251"/>
    <lineage>
        <taxon>Eukaryota</taxon>
        <taxon>Viridiplantae</taxon>
        <taxon>Streptophyta</taxon>
        <taxon>Embryophyta</taxon>
        <taxon>Bryophyta</taxon>
        <taxon>Sphagnophytina</taxon>
        <taxon>Sphagnopsida</taxon>
        <taxon>Sphagnales</taxon>
        <taxon>Sphagnaceae</taxon>
        <taxon>Sphagnum</taxon>
    </lineage>
</organism>
<evidence type="ECO:0000256" key="1">
    <source>
        <dbReference type="ARBA" id="ARBA00004448"/>
    </source>
</evidence>
<evidence type="ECO:0000313" key="12">
    <source>
        <dbReference type="EMBL" id="CAK9218501.1"/>
    </source>
</evidence>
<feature type="region of interest" description="Disordered" evidence="10">
    <location>
        <begin position="1"/>
        <end position="45"/>
    </location>
</feature>
<dbReference type="PROSITE" id="PS00018">
    <property type="entry name" value="EF_HAND_1"/>
    <property type="match status" value="2"/>
</dbReference>
<evidence type="ECO:0000256" key="10">
    <source>
        <dbReference type="SAM" id="MobiDB-lite"/>
    </source>
</evidence>
<feature type="repeat" description="Solcar" evidence="8">
    <location>
        <begin position="215"/>
        <end position="298"/>
    </location>
</feature>
<evidence type="ECO:0000256" key="7">
    <source>
        <dbReference type="ARBA" id="ARBA00023136"/>
    </source>
</evidence>
<evidence type="ECO:0000256" key="8">
    <source>
        <dbReference type="PROSITE-ProRule" id="PRU00282"/>
    </source>
</evidence>
<keyword evidence="7 8" id="KW-0472">Membrane</keyword>
<dbReference type="InterPro" id="IPR023395">
    <property type="entry name" value="MCP_dom_sf"/>
</dbReference>
<dbReference type="PRINTS" id="PR00926">
    <property type="entry name" value="MITOCARRIER"/>
</dbReference>
<dbReference type="Gene3D" id="1.10.238.10">
    <property type="entry name" value="EF-hand"/>
    <property type="match status" value="1"/>
</dbReference>
<evidence type="ECO:0000313" key="13">
    <source>
        <dbReference type="Proteomes" id="UP001497512"/>
    </source>
</evidence>
<evidence type="ECO:0000256" key="3">
    <source>
        <dbReference type="ARBA" id="ARBA00022692"/>
    </source>
</evidence>
<comment type="subcellular location">
    <subcellularLocation>
        <location evidence="1">Mitochondrion inner membrane</location>
        <topology evidence="1">Multi-pass membrane protein</topology>
    </subcellularLocation>
</comment>
<feature type="compositionally biased region" description="Acidic residues" evidence="10">
    <location>
        <begin position="31"/>
        <end position="45"/>
    </location>
</feature>
<evidence type="ECO:0000259" key="11">
    <source>
        <dbReference type="PROSITE" id="PS50222"/>
    </source>
</evidence>
<dbReference type="PANTHER" id="PTHR24089">
    <property type="entry name" value="SOLUTE CARRIER FAMILY 25"/>
    <property type="match status" value="1"/>
</dbReference>
<proteinExistence type="inferred from homology"/>
<sequence>MKAEEGRGARATAGGEGEGGAVGGGGGAGAAEEEEFGDLVSESEEEREKRVRRMFSLLDQRQAGYLDREQIEAGLGALSLPARRKYALELFDVCDSNHDGRIDLPEFRRYVDAKERELYSLFKSIDVSHDGVIEPEEMRIALSTAGIEIGDEELAAFVQHVDQDKNGIITFNEWRDFLWVYPQEVTLSNIYQYWEKVYLVDIGEGAVIPEGIGKHNTARYLLAGAVAGALSRTATAPLDRLKVLLQVQTNSASVIAGLWHIYKQSGFMGFFRGNGINILKVAPESAIKFYSYEMMKRIVVGDGQHGEIGTWGRLSAGGIAGAIAQTAIYPMDLVKTRLQCYSGPGRPPRLLQLSRDIVMLEGPRALYRGLIPSLLGMVPYAGIDLATYDTLKSLSRQYLAKDTEPGALVHLACGTISGAVGATCVYPLQLIRTRLQAQPLNAPDRYKGMGDVFKKTLAHEGLRGFYKGLVPNLLKVVPAASITYLVYEDMKIRLSIK</sequence>
<keyword evidence="5" id="KW-0106">Calcium</keyword>
<feature type="domain" description="EF-hand" evidence="11">
    <location>
        <begin position="113"/>
        <end position="148"/>
    </location>
</feature>
<keyword evidence="2 9" id="KW-0813">Transport</keyword>
<protein>
    <recommendedName>
        <fullName evidence="11">EF-hand domain-containing protein</fullName>
    </recommendedName>
</protein>
<evidence type="ECO:0000256" key="6">
    <source>
        <dbReference type="ARBA" id="ARBA00022989"/>
    </source>
</evidence>
<dbReference type="SUPFAM" id="SSF47473">
    <property type="entry name" value="EF-hand"/>
    <property type="match status" value="1"/>
</dbReference>